<feature type="transmembrane region" description="Helical" evidence="1">
    <location>
        <begin position="72"/>
        <end position="91"/>
    </location>
</feature>
<name>A0ABU0NPK7_STRRH</name>
<evidence type="ECO:0008006" key="4">
    <source>
        <dbReference type="Google" id="ProtNLM"/>
    </source>
</evidence>
<dbReference type="EMBL" id="JAUSWV010000002">
    <property type="protein sequence ID" value="MDQ0581051.1"/>
    <property type="molecule type" value="Genomic_DNA"/>
</dbReference>
<keyword evidence="1" id="KW-0472">Membrane</keyword>
<sequence length="189" mass="20259">MFSVGLMTTSAPLLDPDGPGYPRVVRASAWYDLVVTAGFATPWTYALVHDVLSSWSRAWALGDFPRTDPMQILFANLMGSVVIVWAVLRLARPLAVHGLLDGVARVLFTAWMAYALGQGAPGVLWPFLGVEAAWGVAQLLPWLRSAWRSRGVARGSAHAPEAAGGGTDALPSTGRSCHIFRAMSRTQTA</sequence>
<organism evidence="2 3">
    <name type="scientific">Streptomyces rishiriensis</name>
    <dbReference type="NCBI Taxonomy" id="68264"/>
    <lineage>
        <taxon>Bacteria</taxon>
        <taxon>Bacillati</taxon>
        <taxon>Actinomycetota</taxon>
        <taxon>Actinomycetes</taxon>
        <taxon>Kitasatosporales</taxon>
        <taxon>Streptomycetaceae</taxon>
        <taxon>Streptomyces</taxon>
    </lineage>
</organism>
<evidence type="ECO:0000256" key="1">
    <source>
        <dbReference type="SAM" id="Phobius"/>
    </source>
</evidence>
<keyword evidence="3" id="KW-1185">Reference proteome</keyword>
<keyword evidence="1" id="KW-1133">Transmembrane helix</keyword>
<dbReference type="Proteomes" id="UP001230654">
    <property type="component" value="Unassembled WGS sequence"/>
</dbReference>
<proteinExistence type="predicted"/>
<protein>
    <recommendedName>
        <fullName evidence="4">Integral membrane protein</fullName>
    </recommendedName>
</protein>
<evidence type="ECO:0000313" key="3">
    <source>
        <dbReference type="Proteomes" id="UP001230654"/>
    </source>
</evidence>
<keyword evidence="1" id="KW-0812">Transmembrane</keyword>
<gene>
    <name evidence="2" type="ORF">QF030_003229</name>
</gene>
<accession>A0ABU0NPK7</accession>
<reference evidence="2 3" key="1">
    <citation type="submission" date="2023-07" db="EMBL/GenBank/DDBJ databases">
        <title>Comparative genomics of wheat-associated soil bacteria to identify genetic determinants of phenazine resistance.</title>
        <authorList>
            <person name="Mouncey N."/>
        </authorList>
    </citation>
    <scope>NUCLEOTIDE SEQUENCE [LARGE SCALE GENOMIC DNA]</scope>
    <source>
        <strain evidence="2 3">B2I6</strain>
    </source>
</reference>
<feature type="transmembrane region" description="Helical" evidence="1">
    <location>
        <begin position="98"/>
        <end position="117"/>
    </location>
</feature>
<comment type="caution">
    <text evidence="2">The sequence shown here is derived from an EMBL/GenBank/DDBJ whole genome shotgun (WGS) entry which is preliminary data.</text>
</comment>
<evidence type="ECO:0000313" key="2">
    <source>
        <dbReference type="EMBL" id="MDQ0581051.1"/>
    </source>
</evidence>